<evidence type="ECO:0000313" key="3">
    <source>
        <dbReference type="Proteomes" id="UP000234341"/>
    </source>
</evidence>
<dbReference type="GO" id="GO:0016787">
    <property type="term" value="F:hydrolase activity"/>
    <property type="evidence" value="ECO:0007669"/>
    <property type="project" value="UniProtKB-KW"/>
</dbReference>
<dbReference type="RefSeq" id="WP_101683849.1">
    <property type="nucleotide sequence ID" value="NZ_PJRP01000013.1"/>
</dbReference>
<dbReference type="SUPFAM" id="SSF53474">
    <property type="entry name" value="alpha/beta-Hydrolases"/>
    <property type="match status" value="1"/>
</dbReference>
<protein>
    <submittedName>
        <fullName evidence="2">Alpha/beta hydrolase</fullName>
    </submittedName>
</protein>
<dbReference type="InterPro" id="IPR000639">
    <property type="entry name" value="Epox_hydrolase-like"/>
</dbReference>
<dbReference type="Gene3D" id="3.40.50.1820">
    <property type="entry name" value="alpha/beta hydrolase"/>
    <property type="match status" value="1"/>
</dbReference>
<dbReference type="OrthoDB" id="8562572at2"/>
<name>A0A2N5C779_9BURK</name>
<dbReference type="InterPro" id="IPR029058">
    <property type="entry name" value="AB_hydrolase_fold"/>
</dbReference>
<proteinExistence type="predicted"/>
<accession>A0A2N5C779</accession>
<reference evidence="2 3" key="1">
    <citation type="submission" date="2017-12" db="EMBL/GenBank/DDBJ databases">
        <title>Genome sequence of the active heterotrophic nitrifier-denitrifier, Cupriavidus pauculus UM1.</title>
        <authorList>
            <person name="Putonti C."/>
            <person name="Castignetti D."/>
        </authorList>
    </citation>
    <scope>NUCLEOTIDE SEQUENCE [LARGE SCALE GENOMIC DNA]</scope>
    <source>
        <strain evidence="2 3">UM1</strain>
    </source>
</reference>
<dbReference type="Pfam" id="PF00561">
    <property type="entry name" value="Abhydrolase_1"/>
    <property type="match status" value="1"/>
</dbReference>
<dbReference type="STRING" id="82633.GCA_000974605_05207"/>
<sequence length="309" mass="32795">MTEVAASEADSIDTIAAAGTPDVRQAAGFVHQLTQHGRIHTTDVDGCRIVWRRFGAGPHVLLVHGGHGSWLHWARNIEALAARHTVWVPDLPGFGASGDPAAGEMSTLVATVAAGFAQLPVEGPVDLVGFSFGGLTASYLASALPNVRSLALMGPGGHGGVRRQTIDLVDWRRADDADALTEAMRHNVAAFMIADPDKIDALALLAYTESCRHTRFRSKQISRAGGLAAALDRFQAQTQTQTQAQNRPVLIAYGEHDVTADPAAVLAALVDGRPHRQGAVIDGAGHWVQYEAHDAINALLLDWLARQAA</sequence>
<dbReference type="PANTHER" id="PTHR46438:SF2">
    <property type="entry name" value="ALPHA_BETA-HYDROLASES SUPERFAMILY PROTEIN"/>
    <property type="match status" value="1"/>
</dbReference>
<gene>
    <name evidence="2" type="ORF">CYJ10_23435</name>
</gene>
<evidence type="ECO:0000313" key="2">
    <source>
        <dbReference type="EMBL" id="PLP98086.1"/>
    </source>
</evidence>
<comment type="caution">
    <text evidence="2">The sequence shown here is derived from an EMBL/GenBank/DDBJ whole genome shotgun (WGS) entry which is preliminary data.</text>
</comment>
<dbReference type="Proteomes" id="UP000234341">
    <property type="component" value="Unassembled WGS sequence"/>
</dbReference>
<dbReference type="InterPro" id="IPR000073">
    <property type="entry name" value="AB_hydrolase_1"/>
</dbReference>
<dbReference type="EMBL" id="PJRP01000013">
    <property type="protein sequence ID" value="PLP98086.1"/>
    <property type="molecule type" value="Genomic_DNA"/>
</dbReference>
<dbReference type="PANTHER" id="PTHR46438">
    <property type="entry name" value="ALPHA/BETA-HYDROLASES SUPERFAMILY PROTEIN"/>
    <property type="match status" value="1"/>
</dbReference>
<keyword evidence="2" id="KW-0378">Hydrolase</keyword>
<dbReference type="AlphaFoldDB" id="A0A2N5C779"/>
<organism evidence="2 3">
    <name type="scientific">Cupriavidus pauculus</name>
    <dbReference type="NCBI Taxonomy" id="82633"/>
    <lineage>
        <taxon>Bacteria</taxon>
        <taxon>Pseudomonadati</taxon>
        <taxon>Pseudomonadota</taxon>
        <taxon>Betaproteobacteria</taxon>
        <taxon>Burkholderiales</taxon>
        <taxon>Burkholderiaceae</taxon>
        <taxon>Cupriavidus</taxon>
    </lineage>
</organism>
<feature type="domain" description="AB hydrolase-1" evidence="1">
    <location>
        <begin position="58"/>
        <end position="291"/>
    </location>
</feature>
<evidence type="ECO:0000259" key="1">
    <source>
        <dbReference type="Pfam" id="PF00561"/>
    </source>
</evidence>
<dbReference type="PRINTS" id="PR00412">
    <property type="entry name" value="EPOXHYDRLASE"/>
</dbReference>